<dbReference type="AlphaFoldDB" id="A0A1V4SM30"/>
<dbReference type="STRING" id="48256.CLHUN_15280"/>
<feature type="compositionally biased region" description="Low complexity" evidence="3">
    <location>
        <begin position="71"/>
        <end position="86"/>
    </location>
</feature>
<sequence length="216" mass="24160">MVIVKNPYEVLGIKENATEDEIKKAYREQVKKYHPDQYQDNPLSQLAEEKLREVNEAYEYLTGKGQTAKTSNGWSGRSSYSGSQSTGAGGGPGGGNTSFRQIRMYINSGNIAAAEQMLESISEKSAEWFYLRGLIFMKKGWYNEAVMNVRQACNMDPSNYEYRDALNRMNNNNNMYRGNAQNRGYGAGPSFCDMCMCAWCTDSMCECCGGDLIGCC</sequence>
<dbReference type="GO" id="GO:0006260">
    <property type="term" value="P:DNA replication"/>
    <property type="evidence" value="ECO:0007669"/>
    <property type="project" value="UniProtKB-KW"/>
</dbReference>
<proteinExistence type="predicted"/>
<dbReference type="CDD" id="cd06257">
    <property type="entry name" value="DnaJ"/>
    <property type="match status" value="1"/>
</dbReference>
<dbReference type="InterPro" id="IPR036869">
    <property type="entry name" value="J_dom_sf"/>
</dbReference>
<evidence type="ECO:0000256" key="1">
    <source>
        <dbReference type="ARBA" id="ARBA00022705"/>
    </source>
</evidence>
<dbReference type="Gene3D" id="1.10.287.110">
    <property type="entry name" value="DnaJ domain"/>
    <property type="match status" value="1"/>
</dbReference>
<dbReference type="Gene3D" id="1.25.40.10">
    <property type="entry name" value="Tetratricopeptide repeat domain"/>
    <property type="match status" value="1"/>
</dbReference>
<dbReference type="InterPro" id="IPR001623">
    <property type="entry name" value="DnaJ_domain"/>
</dbReference>
<keyword evidence="2" id="KW-0802">TPR repeat</keyword>
<dbReference type="SUPFAM" id="SSF48452">
    <property type="entry name" value="TPR-like"/>
    <property type="match status" value="1"/>
</dbReference>
<feature type="region of interest" description="Disordered" evidence="3">
    <location>
        <begin position="66"/>
        <end position="94"/>
    </location>
</feature>
<dbReference type="Pfam" id="PF00226">
    <property type="entry name" value="DnaJ"/>
    <property type="match status" value="1"/>
</dbReference>
<dbReference type="InterPro" id="IPR011990">
    <property type="entry name" value="TPR-like_helical_dom_sf"/>
</dbReference>
<name>A0A1V4SM30_RUMHU</name>
<dbReference type="GO" id="GO:0051082">
    <property type="term" value="F:unfolded protein binding"/>
    <property type="evidence" value="ECO:0007669"/>
    <property type="project" value="TreeGrafter"/>
</dbReference>
<dbReference type="GO" id="GO:0051087">
    <property type="term" value="F:protein-folding chaperone binding"/>
    <property type="evidence" value="ECO:0007669"/>
    <property type="project" value="TreeGrafter"/>
</dbReference>
<evidence type="ECO:0000313" key="6">
    <source>
        <dbReference type="Proteomes" id="UP000191554"/>
    </source>
</evidence>
<feature type="repeat" description="TPR" evidence="2">
    <location>
        <begin position="126"/>
        <end position="159"/>
    </location>
</feature>
<feature type="domain" description="J" evidence="4">
    <location>
        <begin position="6"/>
        <end position="84"/>
    </location>
</feature>
<dbReference type="Proteomes" id="UP000191554">
    <property type="component" value="Unassembled WGS sequence"/>
</dbReference>
<dbReference type="SMART" id="SM00271">
    <property type="entry name" value="DnaJ"/>
    <property type="match status" value="1"/>
</dbReference>
<dbReference type="PRINTS" id="PR00625">
    <property type="entry name" value="JDOMAIN"/>
</dbReference>
<evidence type="ECO:0000313" key="5">
    <source>
        <dbReference type="EMBL" id="OPX44535.1"/>
    </source>
</evidence>
<protein>
    <submittedName>
        <fullName evidence="5">Chaperone protein DnaJ</fullName>
    </submittedName>
</protein>
<dbReference type="PANTHER" id="PTHR43948:SF14">
    <property type="entry name" value="PROTEIN DNAJ, PUTATIVE-RELATED"/>
    <property type="match status" value="1"/>
</dbReference>
<keyword evidence="1" id="KW-0235">DNA replication</keyword>
<dbReference type="EMBL" id="MZGX01000008">
    <property type="protein sequence ID" value="OPX44535.1"/>
    <property type="molecule type" value="Genomic_DNA"/>
</dbReference>
<dbReference type="PANTHER" id="PTHR43948">
    <property type="entry name" value="DNAJ HOMOLOG SUBFAMILY B"/>
    <property type="match status" value="1"/>
</dbReference>
<dbReference type="GO" id="GO:0044183">
    <property type="term" value="F:protein folding chaperone"/>
    <property type="evidence" value="ECO:0007669"/>
    <property type="project" value="TreeGrafter"/>
</dbReference>
<dbReference type="PROSITE" id="PS50005">
    <property type="entry name" value="TPR"/>
    <property type="match status" value="1"/>
</dbReference>
<reference evidence="5 6" key="1">
    <citation type="submission" date="2017-03" db="EMBL/GenBank/DDBJ databases">
        <title>Genome sequence of Clostridium hungatei DSM 14427.</title>
        <authorList>
            <person name="Poehlein A."/>
            <person name="Daniel R."/>
        </authorList>
    </citation>
    <scope>NUCLEOTIDE SEQUENCE [LARGE SCALE GENOMIC DNA]</scope>
    <source>
        <strain evidence="5 6">DSM 14427</strain>
    </source>
</reference>
<dbReference type="SUPFAM" id="SSF46565">
    <property type="entry name" value="Chaperone J-domain"/>
    <property type="match status" value="1"/>
</dbReference>
<evidence type="ECO:0000259" key="4">
    <source>
        <dbReference type="PROSITE" id="PS50076"/>
    </source>
</evidence>
<dbReference type="GO" id="GO:0005737">
    <property type="term" value="C:cytoplasm"/>
    <property type="evidence" value="ECO:0007669"/>
    <property type="project" value="TreeGrafter"/>
</dbReference>
<keyword evidence="6" id="KW-1185">Reference proteome</keyword>
<comment type="caution">
    <text evidence="5">The sequence shown here is derived from an EMBL/GenBank/DDBJ whole genome shotgun (WGS) entry which is preliminary data.</text>
</comment>
<evidence type="ECO:0000256" key="3">
    <source>
        <dbReference type="SAM" id="MobiDB-lite"/>
    </source>
</evidence>
<evidence type="ECO:0000256" key="2">
    <source>
        <dbReference type="PROSITE-ProRule" id="PRU00339"/>
    </source>
</evidence>
<dbReference type="InterPro" id="IPR019734">
    <property type="entry name" value="TPR_rpt"/>
</dbReference>
<gene>
    <name evidence="5" type="primary">dnaJ_1</name>
    <name evidence="5" type="ORF">CLHUN_15280</name>
</gene>
<dbReference type="PROSITE" id="PS50076">
    <property type="entry name" value="DNAJ_2"/>
    <property type="match status" value="1"/>
</dbReference>
<organism evidence="5 6">
    <name type="scientific">Ruminiclostridium hungatei</name>
    <name type="common">Clostridium hungatei</name>
    <dbReference type="NCBI Taxonomy" id="48256"/>
    <lineage>
        <taxon>Bacteria</taxon>
        <taxon>Bacillati</taxon>
        <taxon>Bacillota</taxon>
        <taxon>Clostridia</taxon>
        <taxon>Eubacteriales</taxon>
        <taxon>Oscillospiraceae</taxon>
        <taxon>Ruminiclostridium</taxon>
    </lineage>
</organism>
<accession>A0A1V4SM30</accession>